<dbReference type="InterPro" id="IPR037524">
    <property type="entry name" value="PA14/GLEYA"/>
</dbReference>
<dbReference type="InterPro" id="IPR026444">
    <property type="entry name" value="Secre_tail"/>
</dbReference>
<dbReference type="NCBIfam" id="TIGR04183">
    <property type="entry name" value="Por_Secre_tail"/>
    <property type="match status" value="1"/>
</dbReference>
<gene>
    <name evidence="3" type="ORF">FOE74_02610</name>
</gene>
<evidence type="ECO:0000313" key="3">
    <source>
        <dbReference type="EMBL" id="KAA6437412.1"/>
    </source>
</evidence>
<feature type="domain" description="PA14" evidence="2">
    <location>
        <begin position="18"/>
        <end position="172"/>
    </location>
</feature>
<evidence type="ECO:0000256" key="1">
    <source>
        <dbReference type="ARBA" id="ARBA00022729"/>
    </source>
</evidence>
<evidence type="ECO:0000259" key="2">
    <source>
        <dbReference type="PROSITE" id="PS51820"/>
    </source>
</evidence>
<dbReference type="PANTHER" id="PTHR46769">
    <property type="entry name" value="POLYCYSTIC KIDNEY AND HEPATIC DISEASE 1 (AUTOSOMAL RECESSIVE)-LIKE 1"/>
    <property type="match status" value="1"/>
</dbReference>
<dbReference type="AlphaFoldDB" id="A0A5M8QT81"/>
<evidence type="ECO:0000313" key="4">
    <source>
        <dbReference type="Proteomes" id="UP000323866"/>
    </source>
</evidence>
<dbReference type="PANTHER" id="PTHR46769:SF2">
    <property type="entry name" value="FIBROCYSTIN-L ISOFORM 2 PRECURSOR-RELATED"/>
    <property type="match status" value="1"/>
</dbReference>
<dbReference type="Proteomes" id="UP000323866">
    <property type="component" value="Unassembled WGS sequence"/>
</dbReference>
<protein>
    <submittedName>
        <fullName evidence="3">T9SS type A sorting domain-containing protein</fullName>
    </submittedName>
</protein>
<comment type="caution">
    <text evidence="3">The sequence shown here is derived from an EMBL/GenBank/DDBJ whole genome shotgun (WGS) entry which is preliminary data.</text>
</comment>
<dbReference type="InterPro" id="IPR011658">
    <property type="entry name" value="PA14_dom"/>
</dbReference>
<dbReference type="Pfam" id="PF07691">
    <property type="entry name" value="PA14"/>
    <property type="match status" value="1"/>
</dbReference>
<dbReference type="Gene3D" id="2.60.40.4070">
    <property type="match status" value="1"/>
</dbReference>
<reference evidence="3 4" key="2">
    <citation type="submission" date="2019-09" db="EMBL/GenBank/DDBJ databases">
        <title>A bacterium isolated from glacier soil.</title>
        <authorList>
            <person name="Liu Q."/>
        </authorList>
    </citation>
    <scope>NUCLEOTIDE SEQUENCE [LARGE SCALE GENOMIC DNA]</scope>
    <source>
        <strain evidence="3 4">MDT1-10-3</strain>
    </source>
</reference>
<reference evidence="3 4" key="1">
    <citation type="submission" date="2019-07" db="EMBL/GenBank/DDBJ databases">
        <authorList>
            <person name="Qu J.-H."/>
        </authorList>
    </citation>
    <scope>NUCLEOTIDE SEQUENCE [LARGE SCALE GENOMIC DNA]</scope>
    <source>
        <strain evidence="3 4">MDT1-10-3</strain>
    </source>
</reference>
<name>A0A5M8QT81_9BACT</name>
<organism evidence="3 4">
    <name type="scientific">Rufibacter glacialis</name>
    <dbReference type="NCBI Taxonomy" id="1259555"/>
    <lineage>
        <taxon>Bacteria</taxon>
        <taxon>Pseudomonadati</taxon>
        <taxon>Bacteroidota</taxon>
        <taxon>Cytophagia</taxon>
        <taxon>Cytophagales</taxon>
        <taxon>Hymenobacteraceae</taxon>
        <taxon>Rufibacter</taxon>
    </lineage>
</organism>
<dbReference type="InterPro" id="IPR052387">
    <property type="entry name" value="Fibrocystin"/>
</dbReference>
<sequence>MQTIPGSSLVPYTPPVCEGTGGIAYEFWAGASPRAVEVDQLPAGTAPTSTSTLSSFSAPANVAENYFARLRGYLCVPMSGMYRFHLSADDRAELQLSTDESPANKRRIAYQRLATAPGEYGAFPTQQSELIYLEAGRRYYIEATLREFEFRDHLTVAWTMPDGTMQTIPGSSLVPYTSGSMAATGTGVKAVAPEATLGAFTASPNPFQDKAKISFSVATSEDVRLEVYNLQGKLMQTLYTGKAEPGKAYEYEFDGSKYVNGVYICRITVGGKTTVKRLLLAR</sequence>
<keyword evidence="1" id="KW-0732">Signal</keyword>
<dbReference type="Pfam" id="PF18962">
    <property type="entry name" value="Por_Secre_tail"/>
    <property type="match status" value="1"/>
</dbReference>
<dbReference type="EMBL" id="VKKZ01000010">
    <property type="protein sequence ID" value="KAA6437412.1"/>
    <property type="molecule type" value="Genomic_DNA"/>
</dbReference>
<dbReference type="SUPFAM" id="SSF56988">
    <property type="entry name" value="Anthrax protective antigen"/>
    <property type="match status" value="1"/>
</dbReference>
<dbReference type="PROSITE" id="PS51820">
    <property type="entry name" value="PA14"/>
    <property type="match status" value="1"/>
</dbReference>
<dbReference type="OrthoDB" id="177731at2"/>
<accession>A0A5M8QT81</accession>
<dbReference type="Gene3D" id="2.60.120.1560">
    <property type="match status" value="1"/>
</dbReference>
<proteinExistence type="predicted"/>